<feature type="region of interest" description="Disordered" evidence="1">
    <location>
        <begin position="337"/>
        <end position="356"/>
    </location>
</feature>
<dbReference type="Pfam" id="PF02992">
    <property type="entry name" value="Transposase_21"/>
    <property type="match status" value="1"/>
</dbReference>
<keyword evidence="3" id="KW-1185">Reference proteome</keyword>
<feature type="region of interest" description="Disordered" evidence="1">
    <location>
        <begin position="238"/>
        <end position="262"/>
    </location>
</feature>
<feature type="compositionally biased region" description="Polar residues" evidence="1">
    <location>
        <begin position="291"/>
        <end position="300"/>
    </location>
</feature>
<sequence>MEEVDSLLAMPTGGYESVEKRGHDSRPPAVVEEDPARDFEPLIDSDTCNVHSSPQAYTSSASPAGTTLLDAGPIDDDALGEMFKIDQTETGASSIYGALSSINSFNNWEGAAMYSQMLEDLSVLRPSSLSLLDLVVKITCQENSAKRAPSMDSRVLQGIAEVEGYLRTARNALTRGHSAVRVSRRGDSARMIWDLCAKLATARACAANLKARHTLDQCRIVDLEQCINPTSTATVTVSPPGLVSGAAEPPSTALPVSSGPPISSRPPVFTKLPICPKPSNSPQLSLADPSMPSQPVTSSHLSIRPLAHATTSDPSEGAVGRSADMALSTADRVHSGSSRLRYSELEDPAIPSQASSRSTSDTALISLFLGNLASCLVRGMVHVTNGALIVGRDSLRFIGTALNFRRVIIILMLLALSMLLTTVPLSPPEAAQDLLIIMLILHASGKRARALHCPCYHAASVPHDIPQASKYKQHASADLLRKAAAEVQKKAQAQAENAIILATLGAPDNPHKSLPERPKLRSTRDHEKAHNEMGADADQGHLSTGSECLAEERHTRMIRERFSHVSLLQSQLQLNSRSVPTDIKLVFKPVSEYSDAPGELDPDEVSNATFTSHRAWVDMILTENTGLSLTGDTDADMRYVTLLEAYRREQERLQDILTRAWNKQMWIQFVVSQDPSIQEPTIVPSAKLHARRRTMPPFLLAGLLMVTVLHTLSAVAFPAAQYVLATLKVVVFGAFTIRNIASSSACPPTLTADQQFLLQSMPLDLRTVLEALELVPDIDSYACCPKCFSIYLPDPNNPDDPVPRKCTHIKTGGSQCWKRLVRSEDLKPQKKGNSARTVYRPNKTFVFRKPQSWLAEFLGRPGIEESISQCWERKPDSPVCSDIMDSPLIRSFIGPDGTTPFSVQREGAIHLVFSLFVDWFNPYGNKKAGKMHSIGAIYLVCLNLPPELRYLPENVYLAGIIPGPKEPNVEQLNSLLKPLVDELLELWDPGVYLLKTALKPAGRLVHAAMIPLVCDLPALRKTAGFSSHSSRNFCSFCPLTTDEINNVDRSTWPHPRSWEEHLEIANLWKEAPTDAACKEIVTHHGIRWSELLRLPYWDPTRYAVLDVMHNLFLGEIMHHCRRVWGVDVAEDKQPATVKTQVHSPDEQQSHLDKIWNAVIEGAEKKLSKFRRDYLSAVARFNNAVGENSAKLTRQEIATALVAWVKENGATSLRLPPVLNEPAARFRLPSDERPVEHSPYDIFTNDILKKVRDDIAATVLPSWMEKAPSNFGSSSHGKLKADQWRTVGTVNLVITLVRLWGVSDASSEEREILENFVHLICAVDLASRRSMTAARATAYDRHMEEYLRGLRSIYNHTLVSNHHLALHLYPLLVAFGPVHGWWAFPFERYNGILQRMNTNSRPADLPATFMRAWYTGANLRWLMRTTDWPKTTEYDDMLRMFENAFTDRVRGTRVTDILGLSSANTQWTFTYDRTREVRLPQRVYEDILRIVNARASTPYQPSDSVTASGQARLPPVGQLVSSVRLDGVNYASTTRDSFITFRSRSGAVLAGQISQIIYHQRSDDERVIVEPFVVVDTYQTLTPDDARKDPYRRFPDLNTWLVYKDFEADPHVVPLTDVISHFAHFAYTPAEIRRKCVVVRSLDRLKMRNVGISVNTLRAPKECIALSDKSTLSRHKNATCSAADVYLLPVSCLAAQLWETKGRRALLVQRRSNYAEVQLAADRRCRPKSLPSWIPLWRSALSSLEGREGGPPLLLEWLLEEPAIMA</sequence>
<feature type="region of interest" description="Disordered" evidence="1">
    <location>
        <begin position="280"/>
        <end position="300"/>
    </location>
</feature>
<dbReference type="OrthoDB" id="3247418at2759"/>
<accession>A0A060SJC1</accession>
<proteinExistence type="predicted"/>
<dbReference type="PANTHER" id="PTHR46579">
    <property type="entry name" value="F5/8 TYPE C DOMAIN-CONTAINING PROTEIN-RELATED"/>
    <property type="match status" value="1"/>
</dbReference>
<dbReference type="EMBL" id="CCBP010000143">
    <property type="protein sequence ID" value="CDO74271.1"/>
    <property type="molecule type" value="Genomic_DNA"/>
</dbReference>
<evidence type="ECO:0000313" key="3">
    <source>
        <dbReference type="Proteomes" id="UP000029665"/>
    </source>
</evidence>
<dbReference type="HOGENOM" id="CLU_238976_0_0_1"/>
<gene>
    <name evidence="2" type="ORF">BN946_scf184646.g5</name>
</gene>
<evidence type="ECO:0008006" key="4">
    <source>
        <dbReference type="Google" id="ProtNLM"/>
    </source>
</evidence>
<comment type="caution">
    <text evidence="2">The sequence shown here is derived from an EMBL/GenBank/DDBJ whole genome shotgun (WGS) entry which is preliminary data.</text>
</comment>
<dbReference type="OMA" id="SYACCPK"/>
<reference evidence="2" key="1">
    <citation type="submission" date="2014-01" db="EMBL/GenBank/DDBJ databases">
        <title>The genome of the white-rot fungus Pycnoporus cinnabarinus: a basidiomycete model with a versatile arsenal for lignocellulosic biomass breakdown.</title>
        <authorList>
            <person name="Levasseur A."/>
            <person name="Lomascolo A."/>
            <person name="Ruiz-Duenas F.J."/>
            <person name="Uzan E."/>
            <person name="Piumi F."/>
            <person name="Kues U."/>
            <person name="Ram A.F.J."/>
            <person name="Murat C."/>
            <person name="Haon M."/>
            <person name="Benoit I."/>
            <person name="Arfi Y."/>
            <person name="Chevret D."/>
            <person name="Drula E."/>
            <person name="Kwon M.J."/>
            <person name="Gouret P."/>
            <person name="Lesage-Meessen L."/>
            <person name="Lombard V."/>
            <person name="Mariette J."/>
            <person name="Noirot C."/>
            <person name="Park J."/>
            <person name="Patyshakuliyeva A."/>
            <person name="Wieneger R.A.B."/>
            <person name="Wosten H.A.B."/>
            <person name="Martin F."/>
            <person name="Coutinho P.M."/>
            <person name="de Vries R."/>
            <person name="Martinez A.T."/>
            <person name="Klopp C."/>
            <person name="Pontarotti P."/>
            <person name="Henrissat B."/>
            <person name="Record E."/>
        </authorList>
    </citation>
    <scope>NUCLEOTIDE SEQUENCE [LARGE SCALE GENOMIC DNA]</scope>
    <source>
        <strain evidence="2">BRFM137</strain>
    </source>
</reference>
<dbReference type="STRING" id="5643.A0A060SJC1"/>
<dbReference type="PANTHER" id="PTHR46579:SF1">
    <property type="entry name" value="F5_8 TYPE C DOMAIN-CONTAINING PROTEIN"/>
    <property type="match status" value="1"/>
</dbReference>
<name>A0A060SJC1_PYCCI</name>
<dbReference type="InterPro" id="IPR004242">
    <property type="entry name" value="Transposase_21"/>
</dbReference>
<evidence type="ECO:0000313" key="2">
    <source>
        <dbReference type="EMBL" id="CDO74271.1"/>
    </source>
</evidence>
<organism evidence="2 3">
    <name type="scientific">Pycnoporus cinnabarinus</name>
    <name type="common">Cinnabar-red polypore</name>
    <name type="synonym">Trametes cinnabarina</name>
    <dbReference type="NCBI Taxonomy" id="5643"/>
    <lineage>
        <taxon>Eukaryota</taxon>
        <taxon>Fungi</taxon>
        <taxon>Dikarya</taxon>
        <taxon>Basidiomycota</taxon>
        <taxon>Agaricomycotina</taxon>
        <taxon>Agaricomycetes</taxon>
        <taxon>Polyporales</taxon>
        <taxon>Polyporaceae</taxon>
        <taxon>Trametes</taxon>
    </lineage>
</organism>
<feature type="region of interest" description="Disordered" evidence="1">
    <location>
        <begin position="506"/>
        <end position="542"/>
    </location>
</feature>
<feature type="compositionally biased region" description="Basic and acidic residues" evidence="1">
    <location>
        <begin position="17"/>
        <end position="26"/>
    </location>
</feature>
<feature type="compositionally biased region" description="Basic and acidic residues" evidence="1">
    <location>
        <begin position="509"/>
        <end position="533"/>
    </location>
</feature>
<protein>
    <recommendedName>
        <fullName evidence="4">DUF4218 domain-containing protein</fullName>
    </recommendedName>
</protein>
<feature type="region of interest" description="Disordered" evidence="1">
    <location>
        <begin position="1"/>
        <end position="37"/>
    </location>
</feature>
<dbReference type="Proteomes" id="UP000029665">
    <property type="component" value="Unassembled WGS sequence"/>
</dbReference>
<evidence type="ECO:0000256" key="1">
    <source>
        <dbReference type="SAM" id="MobiDB-lite"/>
    </source>
</evidence>